<keyword evidence="2" id="KW-1185">Reference proteome</keyword>
<organism evidence="1 2">
    <name type="scientific">Amphibalanus amphitrite</name>
    <name type="common">Striped barnacle</name>
    <name type="synonym">Balanus amphitrite</name>
    <dbReference type="NCBI Taxonomy" id="1232801"/>
    <lineage>
        <taxon>Eukaryota</taxon>
        <taxon>Metazoa</taxon>
        <taxon>Ecdysozoa</taxon>
        <taxon>Arthropoda</taxon>
        <taxon>Crustacea</taxon>
        <taxon>Multicrustacea</taxon>
        <taxon>Cirripedia</taxon>
        <taxon>Thoracica</taxon>
        <taxon>Thoracicalcarea</taxon>
        <taxon>Balanomorpha</taxon>
        <taxon>Balanoidea</taxon>
        <taxon>Balanidae</taxon>
        <taxon>Amphibalaninae</taxon>
        <taxon>Amphibalanus</taxon>
    </lineage>
</organism>
<dbReference type="AlphaFoldDB" id="A0A6A4XBK7"/>
<reference evidence="1 2" key="1">
    <citation type="submission" date="2019-07" db="EMBL/GenBank/DDBJ databases">
        <title>Draft genome assembly of a fouling barnacle, Amphibalanus amphitrite (Darwin, 1854): The first reference genome for Thecostraca.</title>
        <authorList>
            <person name="Kim W."/>
        </authorList>
    </citation>
    <scope>NUCLEOTIDE SEQUENCE [LARGE SCALE GENOMIC DNA]</scope>
    <source>
        <strain evidence="1">SNU_AA5</strain>
        <tissue evidence="1">Soma without cirri and trophi</tissue>
    </source>
</reference>
<proteinExistence type="predicted"/>
<sequence length="104" mass="10378">MATDLEKDLYIEMMMAESWKEIFGLEGVSARLVEYRGVRLPAGALGGDDGGCLSEGCGAACSPPGAAFSPPGAAFSPPGAAFSPPGAAFSPPGAGLLVFILAVS</sequence>
<accession>A0A6A4XBK7</accession>
<comment type="caution">
    <text evidence="1">The sequence shown here is derived from an EMBL/GenBank/DDBJ whole genome shotgun (WGS) entry which is preliminary data.</text>
</comment>
<evidence type="ECO:0000313" key="2">
    <source>
        <dbReference type="Proteomes" id="UP000440578"/>
    </source>
</evidence>
<protein>
    <submittedName>
        <fullName evidence="1">Uncharacterized protein</fullName>
    </submittedName>
</protein>
<evidence type="ECO:0000313" key="1">
    <source>
        <dbReference type="EMBL" id="KAF0312578.1"/>
    </source>
</evidence>
<name>A0A6A4XBK7_AMPAM</name>
<dbReference type="EMBL" id="VIIS01000158">
    <property type="protein sequence ID" value="KAF0312578.1"/>
    <property type="molecule type" value="Genomic_DNA"/>
</dbReference>
<gene>
    <name evidence="1" type="ORF">FJT64_016689</name>
</gene>
<dbReference type="Proteomes" id="UP000440578">
    <property type="component" value="Unassembled WGS sequence"/>
</dbReference>